<feature type="domain" description="C2H2-type" evidence="8">
    <location>
        <begin position="535"/>
        <end position="562"/>
    </location>
</feature>
<feature type="domain" description="C2H2-type" evidence="8">
    <location>
        <begin position="506"/>
        <end position="533"/>
    </location>
</feature>
<keyword evidence="5" id="KW-0539">Nucleus</keyword>
<dbReference type="InterPro" id="IPR013087">
    <property type="entry name" value="Znf_C2H2_type"/>
</dbReference>
<dbReference type="Pfam" id="PF13912">
    <property type="entry name" value="zf-C2H2_6"/>
    <property type="match status" value="1"/>
</dbReference>
<name>A0ABP1SAG5_9HEXA</name>
<evidence type="ECO:0000256" key="3">
    <source>
        <dbReference type="ARBA" id="ARBA00022771"/>
    </source>
</evidence>
<dbReference type="PANTHER" id="PTHR24393">
    <property type="entry name" value="ZINC FINGER PROTEIN"/>
    <property type="match status" value="1"/>
</dbReference>
<dbReference type="SUPFAM" id="SSF57667">
    <property type="entry name" value="beta-beta-alpha zinc fingers"/>
    <property type="match status" value="5"/>
</dbReference>
<evidence type="ECO:0000259" key="8">
    <source>
        <dbReference type="PROSITE" id="PS50157"/>
    </source>
</evidence>
<feature type="domain" description="C2H2-type" evidence="8">
    <location>
        <begin position="326"/>
        <end position="358"/>
    </location>
</feature>
<keyword evidence="10" id="KW-1185">Reference proteome</keyword>
<feature type="domain" description="C2H2-type" evidence="8">
    <location>
        <begin position="358"/>
        <end position="388"/>
    </location>
</feature>
<feature type="domain" description="C2H2-type" evidence="8">
    <location>
        <begin position="421"/>
        <end position="448"/>
    </location>
</feature>
<sequence length="725" mass="83325">MVRDKHPTLIKTCIICRQKLTHPLKLNGYPEEEVGDDVNKKNHEAKSITQWKAMCAESLCMLFGLPDNHPLVSVFVNTETSCGKLCSPCLEDVSKVQHIFWQLHCMERRLDKFQIDILGRLRCNYEHVPVPTVFARIGAQDLVGNFRNLKYDEVVKIMFETLKDSKDSWPKPVYSGRWRKACDNAENLTTGQEAKPQLLTEVSTETESSIIVVKTESQQEVDGIFNISVDHDYYNPISEDTTQKVDMGEEKETEILKIGSDNEDDPAYEDPLIPGEDGGGGSDCDWENEKKVVTKKRRRKTRNPVTVIKKVKPKKAAKSEDQKTRYLCVEDPQVCNRTYSARKHLRSHIQSFHRDRTHACDYEGCAEKFASEDKLQRHKDRVHEKFKKRKSVEICETCGVEVARGDMKRHFYMRHVGVGQYSCDRCSLDFNDVELFKQHEQLHEQSEFPFSCVVCYHLFTNSLDLKSHVTSNHLLSGLKCSVCGIMKANSFLLERHMKIHERTKRFVCDCGKSFASKGYLNYHLEHFHNNADKQYPCSVCGKLFRHMKNVLRHQITHSDSKPYQCKICSKTFNYSHLLKKHEEIHSGTKNYGCEICGKRFRQEQNLTQHMKSHRPKSDRPGKKRATKEPVNAVDVSESVGLVIQTVDDQMKTEIGQVEEHILGTTTLEIVPGSVISTTDELHSTIQFETSQVQLHPNHQTQGTTTATVVFVSADQNLQWLQYPKL</sequence>
<feature type="region of interest" description="Disordered" evidence="7">
    <location>
        <begin position="607"/>
        <end position="630"/>
    </location>
</feature>
<feature type="domain" description="C2H2-type" evidence="8">
    <location>
        <begin position="591"/>
        <end position="618"/>
    </location>
</feature>
<dbReference type="PROSITE" id="PS00028">
    <property type="entry name" value="ZINC_FINGER_C2H2_1"/>
    <property type="match status" value="5"/>
</dbReference>
<evidence type="ECO:0000256" key="2">
    <source>
        <dbReference type="ARBA" id="ARBA00022737"/>
    </source>
</evidence>
<accession>A0ABP1SAG5</accession>
<evidence type="ECO:0000313" key="9">
    <source>
        <dbReference type="EMBL" id="CAL8148489.1"/>
    </source>
</evidence>
<evidence type="ECO:0000256" key="5">
    <source>
        <dbReference type="ARBA" id="ARBA00023242"/>
    </source>
</evidence>
<evidence type="ECO:0000256" key="4">
    <source>
        <dbReference type="ARBA" id="ARBA00022833"/>
    </source>
</evidence>
<dbReference type="Gene3D" id="3.30.160.60">
    <property type="entry name" value="Classic Zinc Finger"/>
    <property type="match status" value="6"/>
</dbReference>
<dbReference type="Proteomes" id="UP001642540">
    <property type="component" value="Unassembled WGS sequence"/>
</dbReference>
<reference evidence="9 10" key="1">
    <citation type="submission" date="2024-08" db="EMBL/GenBank/DDBJ databases">
        <authorList>
            <person name="Cucini C."/>
            <person name="Frati F."/>
        </authorList>
    </citation>
    <scope>NUCLEOTIDE SEQUENCE [LARGE SCALE GENOMIC DNA]</scope>
</reference>
<dbReference type="SMART" id="SM00355">
    <property type="entry name" value="ZnF_C2H2"/>
    <property type="match status" value="10"/>
</dbReference>
<evidence type="ECO:0000256" key="6">
    <source>
        <dbReference type="PROSITE-ProRule" id="PRU00042"/>
    </source>
</evidence>
<feature type="domain" description="C2H2-type" evidence="8">
    <location>
        <begin position="478"/>
        <end position="505"/>
    </location>
</feature>
<gene>
    <name evidence="9" type="ORF">ODALV1_LOCUS31438</name>
</gene>
<keyword evidence="2" id="KW-0677">Repeat</keyword>
<keyword evidence="1" id="KW-0479">Metal-binding</keyword>
<evidence type="ECO:0000313" key="10">
    <source>
        <dbReference type="Proteomes" id="UP001642540"/>
    </source>
</evidence>
<keyword evidence="4" id="KW-0862">Zinc</keyword>
<organism evidence="9 10">
    <name type="scientific">Orchesella dallaii</name>
    <dbReference type="NCBI Taxonomy" id="48710"/>
    <lineage>
        <taxon>Eukaryota</taxon>
        <taxon>Metazoa</taxon>
        <taxon>Ecdysozoa</taxon>
        <taxon>Arthropoda</taxon>
        <taxon>Hexapoda</taxon>
        <taxon>Collembola</taxon>
        <taxon>Entomobryomorpha</taxon>
        <taxon>Entomobryoidea</taxon>
        <taxon>Orchesellidae</taxon>
        <taxon>Orchesellinae</taxon>
        <taxon>Orchesella</taxon>
    </lineage>
</organism>
<comment type="caution">
    <text evidence="9">The sequence shown here is derived from an EMBL/GenBank/DDBJ whole genome shotgun (WGS) entry which is preliminary data.</text>
</comment>
<feature type="domain" description="C2H2-type" evidence="8">
    <location>
        <begin position="563"/>
        <end position="590"/>
    </location>
</feature>
<dbReference type="PANTHER" id="PTHR24393:SF34">
    <property type="entry name" value="PR_SET DOMAIN 13"/>
    <property type="match status" value="1"/>
</dbReference>
<dbReference type="EMBL" id="CAXLJM020000170">
    <property type="protein sequence ID" value="CAL8148489.1"/>
    <property type="molecule type" value="Genomic_DNA"/>
</dbReference>
<dbReference type="PROSITE" id="PS50157">
    <property type="entry name" value="ZINC_FINGER_C2H2_2"/>
    <property type="match status" value="8"/>
</dbReference>
<dbReference type="InterPro" id="IPR036236">
    <property type="entry name" value="Znf_C2H2_sf"/>
</dbReference>
<protein>
    <recommendedName>
        <fullName evidence="8">C2H2-type domain-containing protein</fullName>
    </recommendedName>
</protein>
<evidence type="ECO:0000256" key="1">
    <source>
        <dbReference type="ARBA" id="ARBA00022723"/>
    </source>
</evidence>
<dbReference type="Pfam" id="PF00096">
    <property type="entry name" value="zf-C2H2"/>
    <property type="match status" value="2"/>
</dbReference>
<keyword evidence="3 6" id="KW-0863">Zinc-finger</keyword>
<evidence type="ECO:0000256" key="7">
    <source>
        <dbReference type="SAM" id="MobiDB-lite"/>
    </source>
</evidence>
<proteinExistence type="predicted"/>